<sequence>MGAAETFQLDSRLLPHSFSKDDFVPDLEEPEPTPASVDEPSERDAKPATDDTEDLELFVITSGTGLSIMKYEKECLSSIREVLRKRWAQHEQQLLKWQQQARKHVLLMERDQLLEYQRQLDRLNRDYAQGLQDLAEKKEKVQAHHKNHARHLRNKIKEAELKQKQLKEEERKRQTESEQRAESLSAHCRDMETTLASVRNALESCGHTCHLGTAREDHLVLLDQVALQVAAFGALRTVSREEPTQALDLATEVKGLVHAVIADIEQATAKGLETQQLLRQKSEEHNPSRKQSTVASDASSIPAPAPSTHVAGRSATSLLQRHSDILDNLDKWQASYKELSQDKTRKKYCFDLLKAVTIPVNALANSLSVRDKLDQLTFILSGRPFQSGLRTISTSAHPLAQRFCLDKVAPRW</sequence>
<organism evidence="1 2">
    <name type="scientific">Ixodes persulcatus</name>
    <name type="common">Taiga tick</name>
    <dbReference type="NCBI Taxonomy" id="34615"/>
    <lineage>
        <taxon>Eukaryota</taxon>
        <taxon>Metazoa</taxon>
        <taxon>Ecdysozoa</taxon>
        <taxon>Arthropoda</taxon>
        <taxon>Chelicerata</taxon>
        <taxon>Arachnida</taxon>
        <taxon>Acari</taxon>
        <taxon>Parasitiformes</taxon>
        <taxon>Ixodida</taxon>
        <taxon>Ixodoidea</taxon>
        <taxon>Ixodidae</taxon>
        <taxon>Ixodinae</taxon>
        <taxon>Ixodes</taxon>
    </lineage>
</organism>
<proteinExistence type="predicted"/>
<name>A0AC60PVT2_IXOPE</name>
<reference evidence="1 2" key="1">
    <citation type="journal article" date="2020" name="Cell">
        <title>Large-Scale Comparative Analyses of Tick Genomes Elucidate Their Genetic Diversity and Vector Capacities.</title>
        <authorList>
            <consortium name="Tick Genome and Microbiome Consortium (TIGMIC)"/>
            <person name="Jia N."/>
            <person name="Wang J."/>
            <person name="Shi W."/>
            <person name="Du L."/>
            <person name="Sun Y."/>
            <person name="Zhan W."/>
            <person name="Jiang J.F."/>
            <person name="Wang Q."/>
            <person name="Zhang B."/>
            <person name="Ji P."/>
            <person name="Bell-Sakyi L."/>
            <person name="Cui X.M."/>
            <person name="Yuan T.T."/>
            <person name="Jiang B.G."/>
            <person name="Yang W.F."/>
            <person name="Lam T.T."/>
            <person name="Chang Q.C."/>
            <person name="Ding S.J."/>
            <person name="Wang X.J."/>
            <person name="Zhu J.G."/>
            <person name="Ruan X.D."/>
            <person name="Zhao L."/>
            <person name="Wei J.T."/>
            <person name="Ye R.Z."/>
            <person name="Que T.C."/>
            <person name="Du C.H."/>
            <person name="Zhou Y.H."/>
            <person name="Cheng J.X."/>
            <person name="Dai P.F."/>
            <person name="Guo W.B."/>
            <person name="Han X.H."/>
            <person name="Huang E.J."/>
            <person name="Li L.F."/>
            <person name="Wei W."/>
            <person name="Gao Y.C."/>
            <person name="Liu J.Z."/>
            <person name="Shao H.Z."/>
            <person name="Wang X."/>
            <person name="Wang C.C."/>
            <person name="Yang T.C."/>
            <person name="Huo Q.B."/>
            <person name="Li W."/>
            <person name="Chen H.Y."/>
            <person name="Chen S.E."/>
            <person name="Zhou L.G."/>
            <person name="Ni X.B."/>
            <person name="Tian J.H."/>
            <person name="Sheng Y."/>
            <person name="Liu T."/>
            <person name="Pan Y.S."/>
            <person name="Xia L.Y."/>
            <person name="Li J."/>
            <person name="Zhao F."/>
            <person name="Cao W.C."/>
        </authorList>
    </citation>
    <scope>NUCLEOTIDE SEQUENCE [LARGE SCALE GENOMIC DNA]</scope>
    <source>
        <strain evidence="1">Iper-2018</strain>
    </source>
</reference>
<dbReference type="Proteomes" id="UP000805193">
    <property type="component" value="Unassembled WGS sequence"/>
</dbReference>
<gene>
    <name evidence="1" type="ORF">HPB47_027518</name>
</gene>
<accession>A0AC60PVT2</accession>
<protein>
    <submittedName>
        <fullName evidence="1">Uncharacterized protein</fullName>
    </submittedName>
</protein>
<evidence type="ECO:0000313" key="2">
    <source>
        <dbReference type="Proteomes" id="UP000805193"/>
    </source>
</evidence>
<comment type="caution">
    <text evidence="1">The sequence shown here is derived from an EMBL/GenBank/DDBJ whole genome shotgun (WGS) entry which is preliminary data.</text>
</comment>
<evidence type="ECO:0000313" key="1">
    <source>
        <dbReference type="EMBL" id="KAG0425305.1"/>
    </source>
</evidence>
<dbReference type="EMBL" id="JABSTQ010009862">
    <property type="protein sequence ID" value="KAG0425305.1"/>
    <property type="molecule type" value="Genomic_DNA"/>
</dbReference>
<keyword evidence="2" id="KW-1185">Reference proteome</keyword>